<dbReference type="Proteomes" id="UP000075260">
    <property type="component" value="Unassembled WGS sequence"/>
</dbReference>
<dbReference type="EMBL" id="JEMA01000624">
    <property type="protein sequence ID" value="KYF67700.1"/>
    <property type="molecule type" value="Genomic_DNA"/>
</dbReference>
<accession>A0A150QIC9</accession>
<organism evidence="1 2">
    <name type="scientific">Sorangium cellulosum</name>
    <name type="common">Polyangium cellulosum</name>
    <dbReference type="NCBI Taxonomy" id="56"/>
    <lineage>
        <taxon>Bacteria</taxon>
        <taxon>Pseudomonadati</taxon>
        <taxon>Myxococcota</taxon>
        <taxon>Polyangia</taxon>
        <taxon>Polyangiales</taxon>
        <taxon>Polyangiaceae</taxon>
        <taxon>Sorangium</taxon>
    </lineage>
</organism>
<evidence type="ECO:0000313" key="2">
    <source>
        <dbReference type="Proteomes" id="UP000075260"/>
    </source>
</evidence>
<name>A0A150QIC9_SORCE</name>
<comment type="caution">
    <text evidence="1">The sequence shown here is derived from an EMBL/GenBank/DDBJ whole genome shotgun (WGS) entry which is preliminary data.</text>
</comment>
<reference evidence="1 2" key="1">
    <citation type="submission" date="2014-02" db="EMBL/GenBank/DDBJ databases">
        <title>The small core and large imbalanced accessory genome model reveals a collaborative survival strategy of Sorangium cellulosum strains in nature.</title>
        <authorList>
            <person name="Han K."/>
            <person name="Peng R."/>
            <person name="Blom J."/>
            <person name="Li Y.-Z."/>
        </authorList>
    </citation>
    <scope>NUCLEOTIDE SEQUENCE [LARGE SCALE GENOMIC DNA]</scope>
    <source>
        <strain evidence="1 2">So0008-312</strain>
    </source>
</reference>
<sequence>MHVEIAAHERVGLMMLRFDVRQPSDTRELLEQHPMQSRIDPVCVDHDRHQPAYRRLDRLVNHVGQRHAHHIHHLLHVAVDDGGHQRLLAGEVLVERADADARRERDLVRAGRVVPLLRQNASGRREQRVDGQLRPLLGGEFPRRGLLVMCGASGMRADRI</sequence>
<protein>
    <submittedName>
        <fullName evidence="1">Uncharacterized protein</fullName>
    </submittedName>
</protein>
<gene>
    <name evidence="1" type="ORF">BE15_26865</name>
</gene>
<evidence type="ECO:0000313" key="1">
    <source>
        <dbReference type="EMBL" id="KYF67700.1"/>
    </source>
</evidence>
<proteinExistence type="predicted"/>
<dbReference type="AlphaFoldDB" id="A0A150QIC9"/>